<keyword evidence="3 4" id="KW-0560">Oxidoreductase</keyword>
<dbReference type="PROSITE" id="PS51014">
    <property type="entry name" value="COBK_CBIJ"/>
    <property type="match status" value="1"/>
</dbReference>
<evidence type="ECO:0000256" key="2">
    <source>
        <dbReference type="ARBA" id="ARBA00022573"/>
    </source>
</evidence>
<dbReference type="EC" id="1.3.1.54" evidence="4"/>
<evidence type="ECO:0000313" key="4">
    <source>
        <dbReference type="EMBL" id="MEL0629084.1"/>
    </source>
</evidence>
<evidence type="ECO:0000256" key="1">
    <source>
        <dbReference type="ARBA" id="ARBA00004953"/>
    </source>
</evidence>
<evidence type="ECO:0000313" key="5">
    <source>
        <dbReference type="Proteomes" id="UP001369082"/>
    </source>
</evidence>
<organism evidence="4 5">
    <name type="scientific">Psychromonas aquatilis</name>
    <dbReference type="NCBI Taxonomy" id="2005072"/>
    <lineage>
        <taxon>Bacteria</taxon>
        <taxon>Pseudomonadati</taxon>
        <taxon>Pseudomonadota</taxon>
        <taxon>Gammaproteobacteria</taxon>
        <taxon>Alteromonadales</taxon>
        <taxon>Psychromonadaceae</taxon>
        <taxon>Psychromonas</taxon>
    </lineage>
</organism>
<comment type="caution">
    <text evidence="4">The sequence shown here is derived from an EMBL/GenBank/DDBJ whole genome shotgun (WGS) entry which is preliminary data.</text>
</comment>
<dbReference type="GO" id="GO:0016994">
    <property type="term" value="F:precorrin-6A reductase activity"/>
    <property type="evidence" value="ECO:0007669"/>
    <property type="project" value="UniProtKB-EC"/>
</dbReference>
<dbReference type="Proteomes" id="UP001369082">
    <property type="component" value="Unassembled WGS sequence"/>
</dbReference>
<proteinExistence type="predicted"/>
<keyword evidence="5" id="KW-1185">Reference proteome</keyword>
<dbReference type="EMBL" id="JBAKAZ010000014">
    <property type="protein sequence ID" value="MEL0629084.1"/>
    <property type="molecule type" value="Genomic_DNA"/>
</dbReference>
<gene>
    <name evidence="4" type="primary">cobK</name>
    <name evidence="4" type="ORF">V6256_05640</name>
</gene>
<protein>
    <submittedName>
        <fullName evidence="4">Precorrin-6A reductase</fullName>
        <ecNumber evidence="4">1.3.1.54</ecNumber>
    </submittedName>
</protein>
<reference evidence="4 5" key="1">
    <citation type="submission" date="2024-02" db="EMBL/GenBank/DDBJ databases">
        <title>Bacteria isolated from the canopy kelp, Nereocystis luetkeana.</title>
        <authorList>
            <person name="Pfister C.A."/>
            <person name="Younker I.T."/>
            <person name="Light S.H."/>
        </authorList>
    </citation>
    <scope>NUCLEOTIDE SEQUENCE [LARGE SCALE GENOMIC DNA]</scope>
    <source>
        <strain evidence="4 5">TI.1.05</strain>
    </source>
</reference>
<dbReference type="PANTHER" id="PTHR36925:SF1">
    <property type="entry name" value="COBALT-PRECORRIN-6A REDUCTASE"/>
    <property type="match status" value="1"/>
</dbReference>
<name>A0ABU9GPA8_9GAMM</name>
<accession>A0ABU9GPA8</accession>
<keyword evidence="2" id="KW-0169">Cobalamin biosynthesis</keyword>
<dbReference type="InterPro" id="IPR003723">
    <property type="entry name" value="Precorrin-6x_reduct"/>
</dbReference>
<dbReference type="RefSeq" id="WP_341597097.1">
    <property type="nucleotide sequence ID" value="NZ_JBAKAZ010000014.1"/>
</dbReference>
<dbReference type="PANTHER" id="PTHR36925">
    <property type="entry name" value="COBALT-PRECORRIN-6A REDUCTASE"/>
    <property type="match status" value="1"/>
</dbReference>
<evidence type="ECO:0000256" key="3">
    <source>
        <dbReference type="ARBA" id="ARBA00023002"/>
    </source>
</evidence>
<sequence length="246" mass="27229">MKILVVGGTADGRKLATRLHELQFDVVYSIAGIVRKATVPCPVISGGFTQFGGLQKFITDHQFTHVVDATHPFAKKMSDTIAEVSELLSIPAIRFHRKPWEKTTSDHWVEVDDWPELIEKIKGYQCLFITAGQVSQSVIDSLAMQTKQIIIRTAMPVKVELPTNVLWLKAIGPFNLEDEKQLIKEYKIDAIISKNSGGNSTYAKIKAAAEAGIPVYQFKRPCLPPLLFQFDNQAGCIKQLSAASGC</sequence>
<comment type="pathway">
    <text evidence="1">Cofactor biosynthesis; adenosylcobalamin biosynthesis.</text>
</comment>
<dbReference type="Pfam" id="PF02571">
    <property type="entry name" value="CbiJ"/>
    <property type="match status" value="1"/>
</dbReference>
<dbReference type="NCBIfam" id="TIGR00715">
    <property type="entry name" value="precor6x_red"/>
    <property type="match status" value="1"/>
</dbReference>